<dbReference type="PANTHER" id="PTHR33155">
    <property type="entry name" value="FANTASTIC FOUR-LIKE PROTEIN (DUF3049)"/>
    <property type="match status" value="1"/>
</dbReference>
<evidence type="ECO:0000256" key="1">
    <source>
        <dbReference type="ARBA" id="ARBA00008690"/>
    </source>
</evidence>
<dbReference type="OrthoDB" id="676808at2759"/>
<feature type="compositionally biased region" description="Low complexity" evidence="2">
    <location>
        <begin position="55"/>
        <end position="67"/>
    </location>
</feature>
<name>A0A9Q0K6S7_9MAGN</name>
<proteinExistence type="inferred from homology"/>
<dbReference type="InterPro" id="IPR021410">
    <property type="entry name" value="FAF"/>
</dbReference>
<dbReference type="AlphaFoldDB" id="A0A9Q0K6S7"/>
<reference evidence="4" key="1">
    <citation type="journal article" date="2023" name="Plant J.">
        <title>The genome of the king protea, Protea cynaroides.</title>
        <authorList>
            <person name="Chang J."/>
            <person name="Duong T.A."/>
            <person name="Schoeman C."/>
            <person name="Ma X."/>
            <person name="Roodt D."/>
            <person name="Barker N."/>
            <person name="Li Z."/>
            <person name="Van de Peer Y."/>
            <person name="Mizrachi E."/>
        </authorList>
    </citation>
    <scope>NUCLEOTIDE SEQUENCE</scope>
    <source>
        <tissue evidence="4">Young leaves</tissue>
    </source>
</reference>
<dbReference type="EMBL" id="JAMYWD010000008">
    <property type="protein sequence ID" value="KAJ4964520.1"/>
    <property type="molecule type" value="Genomic_DNA"/>
</dbReference>
<comment type="caution">
    <text evidence="4">The sequence shown here is derived from an EMBL/GenBank/DDBJ whole genome shotgun (WGS) entry which is preliminary data.</text>
</comment>
<keyword evidence="5" id="KW-1185">Reference proteome</keyword>
<dbReference type="Proteomes" id="UP001141806">
    <property type="component" value="Unassembled WGS sequence"/>
</dbReference>
<dbReference type="PANTHER" id="PTHR33155:SF9">
    <property type="entry name" value="FANTASTIC FOUR-LIKE PROTEIN (DUF3049)"/>
    <property type="match status" value="1"/>
</dbReference>
<evidence type="ECO:0000259" key="3">
    <source>
        <dbReference type="Pfam" id="PF11250"/>
    </source>
</evidence>
<evidence type="ECO:0000313" key="4">
    <source>
        <dbReference type="EMBL" id="KAJ4964520.1"/>
    </source>
</evidence>
<comment type="similarity">
    <text evidence="1">Belongs to the fantastic four family.</text>
</comment>
<feature type="compositionally biased region" description="Acidic residues" evidence="2">
    <location>
        <begin position="122"/>
        <end position="159"/>
    </location>
</feature>
<feature type="domain" description="FAF" evidence="3">
    <location>
        <begin position="67"/>
        <end position="119"/>
    </location>
</feature>
<dbReference type="InterPro" id="IPR046431">
    <property type="entry name" value="FAF_dom"/>
</dbReference>
<protein>
    <recommendedName>
        <fullName evidence="3">FAF domain-containing protein</fullName>
    </recommendedName>
</protein>
<accession>A0A9Q0K6S7</accession>
<evidence type="ECO:0000313" key="5">
    <source>
        <dbReference type="Proteomes" id="UP001141806"/>
    </source>
</evidence>
<dbReference type="Pfam" id="PF11250">
    <property type="entry name" value="FAF"/>
    <property type="match status" value="1"/>
</dbReference>
<feature type="region of interest" description="Disordered" evidence="2">
    <location>
        <begin position="16"/>
        <end position="78"/>
    </location>
</feature>
<sequence>MSKTFTPRISQYEGFIFDDSNTNKEDENEEEAMGKSSVTMHFMPLLQDKSRNSSKRSSFGSGSVASSFPPPISCIGSNGKPWVSFRSYRRDGFILKDIRIPTQEFLRSCREYGRLKLRFVQPDEEIPEEEEKGEEEDNVVDDEVLGAENGEADDQGDLC</sequence>
<feature type="region of interest" description="Disordered" evidence="2">
    <location>
        <begin position="121"/>
        <end position="159"/>
    </location>
</feature>
<gene>
    <name evidence="4" type="ORF">NE237_024459</name>
</gene>
<organism evidence="4 5">
    <name type="scientific">Protea cynaroides</name>
    <dbReference type="NCBI Taxonomy" id="273540"/>
    <lineage>
        <taxon>Eukaryota</taxon>
        <taxon>Viridiplantae</taxon>
        <taxon>Streptophyta</taxon>
        <taxon>Embryophyta</taxon>
        <taxon>Tracheophyta</taxon>
        <taxon>Spermatophyta</taxon>
        <taxon>Magnoliopsida</taxon>
        <taxon>Proteales</taxon>
        <taxon>Proteaceae</taxon>
        <taxon>Protea</taxon>
    </lineage>
</organism>
<evidence type="ECO:0000256" key="2">
    <source>
        <dbReference type="SAM" id="MobiDB-lite"/>
    </source>
</evidence>